<keyword evidence="16" id="KW-0325">Glycoprotein</keyword>
<comment type="catalytic activity">
    <reaction evidence="28">
        <text>sphing-4-enine-phosphocholine + H2O = sphing-4-enine + phosphocholine + H(+)</text>
        <dbReference type="Rhea" id="RHEA:41095"/>
        <dbReference type="ChEBI" id="CHEBI:15377"/>
        <dbReference type="ChEBI" id="CHEBI:15378"/>
        <dbReference type="ChEBI" id="CHEBI:57756"/>
        <dbReference type="ChEBI" id="CHEBI:58906"/>
        <dbReference type="ChEBI" id="CHEBI:295975"/>
    </reaction>
    <physiologicalReaction direction="left-to-right" evidence="28">
        <dbReference type="Rhea" id="RHEA:41096"/>
    </physiologicalReaction>
</comment>
<dbReference type="Gene3D" id="3.30.1360.180">
    <property type="match status" value="1"/>
</dbReference>
<evidence type="ECO:0000313" key="34">
    <source>
        <dbReference type="Proteomes" id="UP000838412"/>
    </source>
</evidence>
<evidence type="ECO:0000256" key="31">
    <source>
        <dbReference type="ARBA" id="ARBA00049320"/>
    </source>
</evidence>
<evidence type="ECO:0000256" key="17">
    <source>
        <dbReference type="ARBA" id="ARBA00023288"/>
    </source>
</evidence>
<dbReference type="InterPro" id="IPR002591">
    <property type="entry name" value="Phosphodiest/P_Trfase"/>
</dbReference>
<comment type="subcellular location">
    <subcellularLocation>
        <location evidence="2">Cell membrane</location>
        <topology evidence="2">Lipid-anchor</topology>
        <topology evidence="2">GPI-anchor</topology>
    </subcellularLocation>
</comment>
<dbReference type="EC" id="3.1.4.38" evidence="4"/>
<evidence type="ECO:0000256" key="3">
    <source>
        <dbReference type="ARBA" id="ARBA00010594"/>
    </source>
</evidence>
<keyword evidence="8" id="KW-0479">Metal-binding</keyword>
<evidence type="ECO:0000313" key="33">
    <source>
        <dbReference type="EMBL" id="CAH1262211.1"/>
    </source>
</evidence>
<evidence type="ECO:0000256" key="19">
    <source>
        <dbReference type="ARBA" id="ARBA00032556"/>
    </source>
</evidence>
<keyword evidence="9 32" id="KW-0732">Signal</keyword>
<evidence type="ECO:0000256" key="29">
    <source>
        <dbReference type="ARBA" id="ARBA00048703"/>
    </source>
</evidence>
<feature type="chain" id="PRO_5035449574" description="glycerophosphocholine cholinephosphodiesterase" evidence="32">
    <location>
        <begin position="25"/>
        <end position="441"/>
    </location>
</feature>
<keyword evidence="5" id="KW-1003">Cell membrane</keyword>
<comment type="catalytic activity">
    <reaction evidence="25">
        <text>a 1-acyl-sn-glycero-3-phosphocholine + H2O = a 1-acyl-sn-glycerol + phosphocholine + H(+)</text>
        <dbReference type="Rhea" id="RHEA:44720"/>
        <dbReference type="ChEBI" id="CHEBI:15377"/>
        <dbReference type="ChEBI" id="CHEBI:15378"/>
        <dbReference type="ChEBI" id="CHEBI:58168"/>
        <dbReference type="ChEBI" id="CHEBI:64683"/>
        <dbReference type="ChEBI" id="CHEBI:295975"/>
    </reaction>
    <physiologicalReaction direction="left-to-right" evidence="25">
        <dbReference type="Rhea" id="RHEA:44721"/>
    </physiologicalReaction>
</comment>
<comment type="catalytic activity">
    <reaction evidence="23">
        <text>glycero-2-phosphocholine + H2O = phosphocholine + glycerol + H(+)</text>
        <dbReference type="Rhea" id="RHEA:61684"/>
        <dbReference type="ChEBI" id="CHEBI:15377"/>
        <dbReference type="ChEBI" id="CHEBI:15378"/>
        <dbReference type="ChEBI" id="CHEBI:17754"/>
        <dbReference type="ChEBI" id="CHEBI:144950"/>
        <dbReference type="ChEBI" id="CHEBI:295975"/>
    </reaction>
    <physiologicalReaction direction="left-to-right" evidence="23">
        <dbReference type="Rhea" id="RHEA:61685"/>
    </physiologicalReaction>
</comment>
<comment type="catalytic activity">
    <reaction evidence="26">
        <text>1-tetradecanoyl-sn-glycero-3-phosphocholine + H2O = 1-tetradecanoyl-sn-glycerol + phosphocholine + H(+)</text>
        <dbReference type="Rhea" id="RHEA:40999"/>
        <dbReference type="ChEBI" id="CHEBI:15377"/>
        <dbReference type="ChEBI" id="CHEBI:15378"/>
        <dbReference type="ChEBI" id="CHEBI:64489"/>
        <dbReference type="ChEBI" id="CHEBI:75536"/>
        <dbReference type="ChEBI" id="CHEBI:295975"/>
    </reaction>
    <physiologicalReaction direction="left-to-right" evidence="26">
        <dbReference type="Rhea" id="RHEA:41000"/>
    </physiologicalReaction>
</comment>
<comment type="catalytic activity">
    <reaction evidence="21">
        <text>1-dodecanoyl-sn-glycero-3-phosphocholine + H2O = 1-dodecanoyl-sn-glycerol + phosphocholine + H(+)</text>
        <dbReference type="Rhea" id="RHEA:41127"/>
        <dbReference type="ChEBI" id="CHEBI:15377"/>
        <dbReference type="ChEBI" id="CHEBI:15378"/>
        <dbReference type="ChEBI" id="CHEBI:74966"/>
        <dbReference type="ChEBI" id="CHEBI:75529"/>
        <dbReference type="ChEBI" id="CHEBI:295975"/>
    </reaction>
    <physiologicalReaction direction="left-to-right" evidence="21">
        <dbReference type="Rhea" id="RHEA:41128"/>
    </physiologicalReaction>
</comment>
<evidence type="ECO:0000256" key="2">
    <source>
        <dbReference type="ARBA" id="ARBA00004609"/>
    </source>
</evidence>
<dbReference type="GO" id="GO:0047390">
    <property type="term" value="F:glycerophosphocholine cholinephosphodiesterase activity"/>
    <property type="evidence" value="ECO:0007669"/>
    <property type="project" value="UniProtKB-EC"/>
</dbReference>
<evidence type="ECO:0000256" key="13">
    <source>
        <dbReference type="ARBA" id="ARBA00023098"/>
    </source>
</evidence>
<dbReference type="InterPro" id="IPR017850">
    <property type="entry name" value="Alkaline_phosphatase_core_sf"/>
</dbReference>
<evidence type="ECO:0000256" key="27">
    <source>
        <dbReference type="ARBA" id="ARBA00048209"/>
    </source>
</evidence>
<comment type="catalytic activity">
    <reaction evidence="29">
        <text>sn-glycerol 3-phosphocholine + H2O = phosphocholine + glycerol + H(+)</text>
        <dbReference type="Rhea" id="RHEA:19545"/>
        <dbReference type="ChEBI" id="CHEBI:15377"/>
        <dbReference type="ChEBI" id="CHEBI:15378"/>
        <dbReference type="ChEBI" id="CHEBI:16870"/>
        <dbReference type="ChEBI" id="CHEBI:17754"/>
        <dbReference type="ChEBI" id="CHEBI:295975"/>
        <dbReference type="EC" id="3.1.4.38"/>
    </reaction>
    <physiologicalReaction direction="left-to-right" evidence="29">
        <dbReference type="Rhea" id="RHEA:19546"/>
    </physiologicalReaction>
</comment>
<protein>
    <recommendedName>
        <fullName evidence="4">glycerophosphocholine cholinephosphodiesterase</fullName>
        <ecNumber evidence="4">3.1.4.38</ecNumber>
    </recommendedName>
    <alternativeName>
        <fullName evidence="19">Choline-specific glycerophosphodiester phosphodiesterase</fullName>
    </alternativeName>
    <alternativeName>
        <fullName evidence="18">Ectonucleotide pyrophosphatase/phosphodiesterase family member 6</fullName>
    </alternativeName>
</protein>
<dbReference type="AlphaFoldDB" id="A0A8K0ESV9"/>
<keyword evidence="17" id="KW-0449">Lipoprotein</keyword>
<evidence type="ECO:0000256" key="20">
    <source>
        <dbReference type="ARBA" id="ARBA00046203"/>
    </source>
</evidence>
<evidence type="ECO:0000256" key="21">
    <source>
        <dbReference type="ARBA" id="ARBA00047290"/>
    </source>
</evidence>
<evidence type="ECO:0000256" key="1">
    <source>
        <dbReference type="ARBA" id="ARBA00001947"/>
    </source>
</evidence>
<comment type="catalytic activity">
    <reaction evidence="27">
        <text>1-hexadecanoyl-sn-glycero-3-phosphocholine + H2O = 1-hexadecanoyl-sn-glycerol + phosphocholine + H(+)</text>
        <dbReference type="Rhea" id="RHEA:41119"/>
        <dbReference type="ChEBI" id="CHEBI:15377"/>
        <dbReference type="ChEBI" id="CHEBI:15378"/>
        <dbReference type="ChEBI" id="CHEBI:72998"/>
        <dbReference type="ChEBI" id="CHEBI:75542"/>
        <dbReference type="ChEBI" id="CHEBI:295975"/>
    </reaction>
    <physiologicalReaction direction="left-to-right" evidence="27">
        <dbReference type="Rhea" id="RHEA:41120"/>
    </physiologicalReaction>
</comment>
<comment type="catalytic activity">
    <reaction evidence="24">
        <text>a 1-O-alkyl-sn-glycero-3-phosphocholine + H2O = a 1-O-alkyl-sn-glycerol + phosphocholine + H(+)</text>
        <dbReference type="Rhea" id="RHEA:36083"/>
        <dbReference type="ChEBI" id="CHEBI:15377"/>
        <dbReference type="ChEBI" id="CHEBI:15378"/>
        <dbReference type="ChEBI" id="CHEBI:15850"/>
        <dbReference type="ChEBI" id="CHEBI:30909"/>
        <dbReference type="ChEBI" id="CHEBI:295975"/>
    </reaction>
    <physiologicalReaction direction="left-to-right" evidence="24">
        <dbReference type="Rhea" id="RHEA:36084"/>
    </physiologicalReaction>
</comment>
<keyword evidence="11" id="KW-0862">Zinc</keyword>
<dbReference type="EMBL" id="OV696689">
    <property type="protein sequence ID" value="CAH1262211.1"/>
    <property type="molecule type" value="Genomic_DNA"/>
</dbReference>
<dbReference type="GO" id="GO:0046872">
    <property type="term" value="F:metal ion binding"/>
    <property type="evidence" value="ECO:0007669"/>
    <property type="project" value="UniProtKB-KW"/>
</dbReference>
<keyword evidence="14" id="KW-0472">Membrane</keyword>
<evidence type="ECO:0000256" key="9">
    <source>
        <dbReference type="ARBA" id="ARBA00022729"/>
    </source>
</evidence>
<accession>A0A8K0ESV9</accession>
<evidence type="ECO:0000256" key="18">
    <source>
        <dbReference type="ARBA" id="ARBA00031167"/>
    </source>
</evidence>
<evidence type="ECO:0000256" key="16">
    <source>
        <dbReference type="ARBA" id="ARBA00023180"/>
    </source>
</evidence>
<name>A0A8K0ESV9_BRALA</name>
<evidence type="ECO:0000256" key="5">
    <source>
        <dbReference type="ARBA" id="ARBA00022475"/>
    </source>
</evidence>
<dbReference type="GO" id="GO:0016042">
    <property type="term" value="P:lipid catabolic process"/>
    <property type="evidence" value="ECO:0007669"/>
    <property type="project" value="UniProtKB-KW"/>
</dbReference>
<evidence type="ECO:0000256" key="6">
    <source>
        <dbReference type="ARBA" id="ARBA00022553"/>
    </source>
</evidence>
<evidence type="ECO:0000256" key="10">
    <source>
        <dbReference type="ARBA" id="ARBA00022801"/>
    </source>
</evidence>
<keyword evidence="6" id="KW-0597">Phosphoprotein</keyword>
<evidence type="ECO:0000256" key="8">
    <source>
        <dbReference type="ARBA" id="ARBA00022723"/>
    </source>
</evidence>
<evidence type="ECO:0000256" key="15">
    <source>
        <dbReference type="ARBA" id="ARBA00023157"/>
    </source>
</evidence>
<evidence type="ECO:0000256" key="7">
    <source>
        <dbReference type="ARBA" id="ARBA00022622"/>
    </source>
</evidence>
<dbReference type="GO" id="GO:0005886">
    <property type="term" value="C:plasma membrane"/>
    <property type="evidence" value="ECO:0007669"/>
    <property type="project" value="UniProtKB-SubCell"/>
</dbReference>
<organism evidence="33 34">
    <name type="scientific">Branchiostoma lanceolatum</name>
    <name type="common">Common lancelet</name>
    <name type="synonym">Amphioxus lanceolatum</name>
    <dbReference type="NCBI Taxonomy" id="7740"/>
    <lineage>
        <taxon>Eukaryota</taxon>
        <taxon>Metazoa</taxon>
        <taxon>Chordata</taxon>
        <taxon>Cephalochordata</taxon>
        <taxon>Leptocardii</taxon>
        <taxon>Amphioxiformes</taxon>
        <taxon>Branchiostomatidae</taxon>
        <taxon>Branchiostoma</taxon>
    </lineage>
</organism>
<evidence type="ECO:0000256" key="26">
    <source>
        <dbReference type="ARBA" id="ARBA00047779"/>
    </source>
</evidence>
<evidence type="ECO:0000256" key="28">
    <source>
        <dbReference type="ARBA" id="ARBA00048234"/>
    </source>
</evidence>
<feature type="signal peptide" evidence="32">
    <location>
        <begin position="1"/>
        <end position="24"/>
    </location>
</feature>
<keyword evidence="34" id="KW-1185">Reference proteome</keyword>
<dbReference type="Pfam" id="PF01663">
    <property type="entry name" value="Phosphodiest"/>
    <property type="match status" value="1"/>
</dbReference>
<dbReference type="CDD" id="cd16018">
    <property type="entry name" value="Enpp"/>
    <property type="match status" value="1"/>
</dbReference>
<comment type="catalytic activity">
    <reaction evidence="22">
        <text>1-(9Z-octadecenoyl)-sn-glycero-3-phosphocholine + H2O = 1-(9Z-octadecenoyl)-sn-glycerol + phosphocholine + H(+)</text>
        <dbReference type="Rhea" id="RHEA:41091"/>
        <dbReference type="ChEBI" id="CHEBI:15377"/>
        <dbReference type="ChEBI" id="CHEBI:15378"/>
        <dbReference type="ChEBI" id="CHEBI:28610"/>
        <dbReference type="ChEBI" id="CHEBI:75757"/>
        <dbReference type="ChEBI" id="CHEBI:295975"/>
    </reaction>
    <physiologicalReaction direction="left-to-right" evidence="22">
        <dbReference type="Rhea" id="RHEA:41092"/>
    </physiologicalReaction>
</comment>
<evidence type="ECO:0000256" key="11">
    <source>
        <dbReference type="ARBA" id="ARBA00022833"/>
    </source>
</evidence>
<keyword evidence="13" id="KW-0443">Lipid metabolism</keyword>
<keyword evidence="10" id="KW-0378">Hydrolase</keyword>
<proteinExistence type="inferred from homology"/>
<keyword evidence="7" id="KW-0336">GPI-anchor</keyword>
<comment type="catalytic activity">
    <reaction evidence="31">
        <text>1-(5Z,8Z,11Z,14Z-eicosatetraenoyl)-sn-glycero-3-phosphocholine + H2O = 1-(5Z,8Z,11Z,14Z-eicosatetraenoyl)-sn-glycerol + phosphocholine + H(+)</text>
        <dbReference type="Rhea" id="RHEA:41003"/>
        <dbReference type="ChEBI" id="CHEBI:15377"/>
        <dbReference type="ChEBI" id="CHEBI:15378"/>
        <dbReference type="ChEBI" id="CHEBI:34071"/>
        <dbReference type="ChEBI" id="CHEBI:74344"/>
        <dbReference type="ChEBI" id="CHEBI:295975"/>
    </reaction>
    <physiologicalReaction direction="left-to-right" evidence="31">
        <dbReference type="Rhea" id="RHEA:41004"/>
    </physiologicalReaction>
</comment>
<evidence type="ECO:0000256" key="32">
    <source>
        <dbReference type="SAM" id="SignalP"/>
    </source>
</evidence>
<dbReference type="OrthoDB" id="415411at2759"/>
<dbReference type="GO" id="GO:0098552">
    <property type="term" value="C:side of membrane"/>
    <property type="evidence" value="ECO:0007669"/>
    <property type="project" value="UniProtKB-KW"/>
</dbReference>
<keyword evidence="15" id="KW-1015">Disulfide bond</keyword>
<sequence length="441" mass="49923">MAVVHPSIALLSMIVFSLSPPASGVPNRLVAFLIDGLRWDYPFSDPELSEFQAMAREGARARYVTPDFPVKSYPNYYTIMTGLHTESHGMTGNYMHDVMRNTSFLLGYNPESYEPYWWEGAEPIWITATKQERKVNMYYWPTCEVPIFNTLPNKCEPYAGYPTYNNITDSIDEIVQLFSERAVDMAFVYFEDVDRLGHAHGVESQQRLEATRDVSRFLEYLRENLGRTGQSDDVNVVVMSDHGMATVEYGPSGGYVSLSSFIDHNDLDNPVFYETSYVSMWPKEERLDKVYADLQRVPHSVAYKKEDIPEGWHYKNGKYVPPLLLVMTFPYLIGKDSVVTSRRTGSHAWDNALMDMKGVFMAVGPDFRAGFVGDSIHQVDIYQMMCEITGVSPRPHNGSVLRIQGLLNDPTGVSGGVRTTSQITWATAAVFAVSFLLRNSY</sequence>
<gene>
    <name evidence="33" type="primary">ENPP6</name>
    <name evidence="33" type="ORF">BLAG_LOCUS17370</name>
</gene>
<evidence type="ECO:0000256" key="23">
    <source>
        <dbReference type="ARBA" id="ARBA00047482"/>
    </source>
</evidence>
<evidence type="ECO:0000256" key="12">
    <source>
        <dbReference type="ARBA" id="ARBA00022963"/>
    </source>
</evidence>
<comment type="similarity">
    <text evidence="3">Belongs to the nucleotide pyrophosphatase/phosphodiesterase family.</text>
</comment>
<dbReference type="PANTHER" id="PTHR10151:SF66">
    <property type="entry name" value="GLYCEROPHOSPHOCHOLINE CHOLINEPHOSPHODIESTERASE ENPP6"/>
    <property type="match status" value="1"/>
</dbReference>
<comment type="catalytic activity">
    <reaction evidence="30">
        <text>1-(9Z,12Z)-octadecadienoyl-sn-glycero-3-phosphocholine + H2O = 1-(9Z,12Z-octadecadienoyl)-sn-glycerol + phosphocholine + H(+)</text>
        <dbReference type="Rhea" id="RHEA:41115"/>
        <dbReference type="ChEBI" id="CHEBI:15377"/>
        <dbReference type="ChEBI" id="CHEBI:15378"/>
        <dbReference type="ChEBI" id="CHEBI:28733"/>
        <dbReference type="ChEBI" id="CHEBI:75561"/>
        <dbReference type="ChEBI" id="CHEBI:295975"/>
    </reaction>
    <physiologicalReaction direction="left-to-right" evidence="30">
        <dbReference type="Rhea" id="RHEA:41116"/>
    </physiologicalReaction>
</comment>
<reference evidence="33" key="1">
    <citation type="submission" date="2022-01" db="EMBL/GenBank/DDBJ databases">
        <authorList>
            <person name="Braso-Vives M."/>
        </authorList>
    </citation>
    <scope>NUCLEOTIDE SEQUENCE</scope>
</reference>
<evidence type="ECO:0000256" key="24">
    <source>
        <dbReference type="ARBA" id="ARBA00047494"/>
    </source>
</evidence>
<comment type="cofactor">
    <cofactor evidence="1">
        <name>Zn(2+)</name>
        <dbReference type="ChEBI" id="CHEBI:29105"/>
    </cofactor>
</comment>
<evidence type="ECO:0000256" key="4">
    <source>
        <dbReference type="ARBA" id="ARBA00012318"/>
    </source>
</evidence>
<dbReference type="PANTHER" id="PTHR10151">
    <property type="entry name" value="ECTONUCLEOTIDE PYROPHOSPHATASE/PHOSPHODIESTERASE"/>
    <property type="match status" value="1"/>
</dbReference>
<dbReference type="Gene3D" id="3.40.720.10">
    <property type="entry name" value="Alkaline Phosphatase, subunit A"/>
    <property type="match status" value="1"/>
</dbReference>
<evidence type="ECO:0000256" key="25">
    <source>
        <dbReference type="ARBA" id="ARBA00047600"/>
    </source>
</evidence>
<dbReference type="SUPFAM" id="SSF53649">
    <property type="entry name" value="Alkaline phosphatase-like"/>
    <property type="match status" value="1"/>
</dbReference>
<evidence type="ECO:0000256" key="14">
    <source>
        <dbReference type="ARBA" id="ARBA00023136"/>
    </source>
</evidence>
<keyword evidence="12" id="KW-0442">Lipid degradation</keyword>
<comment type="function">
    <text evidence="20">Choline-specific glycerophosphodiesterase that hydrolyzes glycerophosphocholine (GPC) and lysophosphatidylcholine (LPC) and contributes to supplying choline to the cells. Has a preference for LPC with short (12:0 and 14:0) or polyunsaturated (18:2 and 20:4) fatty acids. In vitro, hydrolyzes only choline-containing lysophospholipids, such as sphingosylphosphorylcholine (SPC), platelet-activating factor (PAF) and lysoPAF, but not other lysophospholipids.</text>
</comment>
<dbReference type="Proteomes" id="UP000838412">
    <property type="component" value="Chromosome 4"/>
</dbReference>
<evidence type="ECO:0000256" key="22">
    <source>
        <dbReference type="ARBA" id="ARBA00047322"/>
    </source>
</evidence>
<evidence type="ECO:0000256" key="30">
    <source>
        <dbReference type="ARBA" id="ARBA00049092"/>
    </source>
</evidence>